<comment type="similarity">
    <text evidence="1 9 11">Belongs to the peptidase A8 family.</text>
</comment>
<keyword evidence="4 9" id="KW-0812">Transmembrane</keyword>
<feature type="transmembrane region" description="Helical" evidence="9">
    <location>
        <begin position="93"/>
        <end position="116"/>
    </location>
</feature>
<dbReference type="AlphaFoldDB" id="Q1YFD6"/>
<feature type="active site" evidence="9">
    <location>
        <position position="117"/>
    </location>
</feature>
<dbReference type="PANTHER" id="PTHR33695:SF1">
    <property type="entry name" value="LIPOPROTEIN SIGNAL PEPTIDASE"/>
    <property type="match status" value="1"/>
</dbReference>
<comment type="pathway">
    <text evidence="9">Protein modification; lipoprotein biosynthesis (signal peptide cleavage).</text>
</comment>
<comment type="catalytic activity">
    <reaction evidence="9 10">
        <text>Release of signal peptides from bacterial membrane prolipoproteins. Hydrolyzes -Xaa-Yaa-Zaa-|-(S,diacylglyceryl)Cys-, in which Xaa is hydrophobic (preferably Leu), and Yaa (Ala or Ser) and Zaa (Gly or Ala) have small, neutral side chains.</text>
        <dbReference type="EC" id="3.4.23.36"/>
    </reaction>
</comment>
<dbReference type="UniPathway" id="UPA00665"/>
<keyword evidence="5 9" id="KW-0064">Aspartyl protease</keyword>
<keyword evidence="12" id="KW-0449">Lipoprotein</keyword>
<dbReference type="EC" id="3.4.23.36" evidence="9"/>
<dbReference type="HAMAP" id="MF_00161">
    <property type="entry name" value="LspA"/>
    <property type="match status" value="1"/>
</dbReference>
<dbReference type="GO" id="GO:0005886">
    <property type="term" value="C:plasma membrane"/>
    <property type="evidence" value="ECO:0007669"/>
    <property type="project" value="UniProtKB-SubCell"/>
</dbReference>
<keyword evidence="3 9" id="KW-0645">Protease</keyword>
<name>Q1YFD6_AURMS</name>
<gene>
    <name evidence="9" type="primary">lspA</name>
    <name evidence="12" type="ORF">SI859A1_03245</name>
</gene>
<dbReference type="Proteomes" id="UP000000321">
    <property type="component" value="Unassembled WGS sequence"/>
</dbReference>
<comment type="caution">
    <text evidence="9">Lacks conserved residue(s) required for the propagation of feature annotation.</text>
</comment>
<organism evidence="12 13">
    <name type="scientific">Aurantimonas manganoxydans (strain ATCC BAA-1229 / DSM 21871 / SI85-9A1)</name>
    <dbReference type="NCBI Taxonomy" id="287752"/>
    <lineage>
        <taxon>Bacteria</taxon>
        <taxon>Pseudomonadati</taxon>
        <taxon>Pseudomonadota</taxon>
        <taxon>Alphaproteobacteria</taxon>
        <taxon>Hyphomicrobiales</taxon>
        <taxon>Aurantimonadaceae</taxon>
        <taxon>Aurantimonas</taxon>
    </lineage>
</organism>
<evidence type="ECO:0000256" key="1">
    <source>
        <dbReference type="ARBA" id="ARBA00006139"/>
    </source>
</evidence>
<protein>
    <recommendedName>
        <fullName evidence="9">Lipoprotein signal peptidase</fullName>
        <ecNumber evidence="9">3.4.23.36</ecNumber>
    </recommendedName>
    <alternativeName>
        <fullName evidence="9">Prolipoprotein signal peptidase</fullName>
    </alternativeName>
    <alternativeName>
        <fullName evidence="9">Signal peptidase II</fullName>
        <shortName evidence="9">SPase II</shortName>
    </alternativeName>
</protein>
<evidence type="ECO:0000256" key="2">
    <source>
        <dbReference type="ARBA" id="ARBA00022475"/>
    </source>
</evidence>
<keyword evidence="6 9" id="KW-0378">Hydrolase</keyword>
<feature type="transmembrane region" description="Helical" evidence="9">
    <location>
        <begin position="53"/>
        <end position="81"/>
    </location>
</feature>
<evidence type="ECO:0000256" key="5">
    <source>
        <dbReference type="ARBA" id="ARBA00022750"/>
    </source>
</evidence>
<evidence type="ECO:0000256" key="9">
    <source>
        <dbReference type="HAMAP-Rule" id="MF_00161"/>
    </source>
</evidence>
<proteinExistence type="inferred from homology"/>
<dbReference type="Pfam" id="PF01252">
    <property type="entry name" value="Peptidase_A8"/>
    <property type="match status" value="1"/>
</dbReference>
<evidence type="ECO:0000256" key="11">
    <source>
        <dbReference type="RuleBase" id="RU004181"/>
    </source>
</evidence>
<comment type="subcellular location">
    <subcellularLocation>
        <location evidence="9">Cell membrane</location>
        <topology evidence="9">Multi-pass membrane protein</topology>
    </subcellularLocation>
</comment>
<feature type="transmembrane region" description="Helical" evidence="9">
    <location>
        <begin position="128"/>
        <end position="152"/>
    </location>
</feature>
<sequence>MNRNLVLFNVLVVVLAVMADQMIKALVVAKMALGEAIELLPFLAIYHARNNGIAFSMFSGMGEVGLAALAGVVLVVVMILWIKTPADRRLTHFGLAIIVGGAIGNLIDRVLLGYVVDYVYFHTPVWAFAIFNLADACITVGAGVILFDEFILQPRRERVRARADRTVD</sequence>
<evidence type="ECO:0000313" key="12">
    <source>
        <dbReference type="EMBL" id="EAS49037.1"/>
    </source>
</evidence>
<dbReference type="PANTHER" id="PTHR33695">
    <property type="entry name" value="LIPOPROTEIN SIGNAL PEPTIDASE"/>
    <property type="match status" value="1"/>
</dbReference>
<dbReference type="InterPro" id="IPR001872">
    <property type="entry name" value="Peptidase_A8"/>
</dbReference>
<dbReference type="HOGENOM" id="CLU_083252_4_3_5"/>
<dbReference type="EMBL" id="AAPJ01000006">
    <property type="protein sequence ID" value="EAS49037.1"/>
    <property type="molecule type" value="Genomic_DNA"/>
</dbReference>
<reference evidence="12 13" key="1">
    <citation type="journal article" date="2008" name="Appl. Environ. Microbiol.">
        <title>Genomic insights into Mn(II) oxidation by the marine alphaproteobacterium Aurantimonas sp. strain SI85-9A1.</title>
        <authorList>
            <person name="Dick G.J."/>
            <person name="Podell S."/>
            <person name="Johnson H.A."/>
            <person name="Rivera-Espinoza Y."/>
            <person name="Bernier-Latmani R."/>
            <person name="McCarthy J.K."/>
            <person name="Torpey J.W."/>
            <person name="Clement B.G."/>
            <person name="Gaasterland T."/>
            <person name="Tebo B.M."/>
        </authorList>
    </citation>
    <scope>NUCLEOTIDE SEQUENCE [LARGE SCALE GENOMIC DNA]</scope>
    <source>
        <strain evidence="12 13">SI85-9A1</strain>
    </source>
</reference>
<evidence type="ECO:0000256" key="3">
    <source>
        <dbReference type="ARBA" id="ARBA00022670"/>
    </source>
</evidence>
<dbReference type="PRINTS" id="PR00781">
    <property type="entry name" value="LIPOSIGPTASE"/>
</dbReference>
<evidence type="ECO:0000313" key="13">
    <source>
        <dbReference type="Proteomes" id="UP000000321"/>
    </source>
</evidence>
<feature type="active site" evidence="9">
    <location>
        <position position="135"/>
    </location>
</feature>
<dbReference type="GO" id="GO:0004190">
    <property type="term" value="F:aspartic-type endopeptidase activity"/>
    <property type="evidence" value="ECO:0007669"/>
    <property type="project" value="UniProtKB-UniRule"/>
</dbReference>
<dbReference type="PROSITE" id="PS00855">
    <property type="entry name" value="SPASE_II"/>
    <property type="match status" value="1"/>
</dbReference>
<accession>Q1YFD6</accession>
<dbReference type="OrthoDB" id="9810259at2"/>
<dbReference type="NCBIfam" id="TIGR00077">
    <property type="entry name" value="lspA"/>
    <property type="match status" value="1"/>
</dbReference>
<dbReference type="BioCyc" id="AURANTIMONAS:SI859A1_03245-MONOMER"/>
<evidence type="ECO:0000256" key="10">
    <source>
        <dbReference type="RuleBase" id="RU000594"/>
    </source>
</evidence>
<comment type="caution">
    <text evidence="12">The sequence shown here is derived from an EMBL/GenBank/DDBJ whole genome shotgun (WGS) entry which is preliminary data.</text>
</comment>
<keyword evidence="2 9" id="KW-1003">Cell membrane</keyword>
<evidence type="ECO:0000256" key="8">
    <source>
        <dbReference type="ARBA" id="ARBA00023136"/>
    </source>
</evidence>
<keyword evidence="13" id="KW-1185">Reference proteome</keyword>
<keyword evidence="7 9" id="KW-1133">Transmembrane helix</keyword>
<dbReference type="RefSeq" id="WP_009211058.1">
    <property type="nucleotide sequence ID" value="NZ_BBWP01000004.1"/>
</dbReference>
<evidence type="ECO:0000256" key="6">
    <source>
        <dbReference type="ARBA" id="ARBA00022801"/>
    </source>
</evidence>
<keyword evidence="8 9" id="KW-0472">Membrane</keyword>
<dbReference type="GO" id="GO:0006508">
    <property type="term" value="P:proteolysis"/>
    <property type="evidence" value="ECO:0007669"/>
    <property type="project" value="UniProtKB-KW"/>
</dbReference>
<evidence type="ECO:0000256" key="7">
    <source>
        <dbReference type="ARBA" id="ARBA00022989"/>
    </source>
</evidence>
<comment type="function">
    <text evidence="9 10">This protein specifically catalyzes the removal of signal peptides from prolipoproteins.</text>
</comment>
<evidence type="ECO:0000256" key="4">
    <source>
        <dbReference type="ARBA" id="ARBA00022692"/>
    </source>
</evidence>